<comment type="caution">
    <text evidence="2">The sequence shown here is derived from an EMBL/GenBank/DDBJ whole genome shotgun (WGS) entry which is preliminary data.</text>
</comment>
<keyword evidence="3" id="KW-1185">Reference proteome</keyword>
<protein>
    <submittedName>
        <fullName evidence="2">Uncharacterized protein</fullName>
    </submittedName>
</protein>
<dbReference type="Proteomes" id="UP000233551">
    <property type="component" value="Unassembled WGS sequence"/>
</dbReference>
<evidence type="ECO:0000256" key="1">
    <source>
        <dbReference type="SAM" id="MobiDB-lite"/>
    </source>
</evidence>
<accession>A0A2I0HW27</accession>
<sequence length="235" mass="26513">MLPVVQAGSYWSPNFLGQHWRALGRYAAVADSAQAMACLPVHSVNFRRRHEDFLTWYLTWQVVSYVAQNLKREFLRFWVKSKGHAKEAVEDAGDAQEGIRDAGEAVRDANRDVSSVDVQEDFEYVNSHLNDMGFMEVLEIEENAPAPAMGAQSIYMEDMLVEDANEDDGSKLNDTDNDMTNDVDLVDVNIVLQEGIRHGKRSSHPFEIREEPHVDVTDEEGDWETGNGSDESDGF</sequence>
<proteinExistence type="predicted"/>
<name>A0A2I0HW27_PUNGR</name>
<evidence type="ECO:0000313" key="2">
    <source>
        <dbReference type="EMBL" id="PKI35898.1"/>
    </source>
</evidence>
<feature type="compositionally biased region" description="Basic and acidic residues" evidence="1">
    <location>
        <begin position="204"/>
        <end position="216"/>
    </location>
</feature>
<evidence type="ECO:0000313" key="3">
    <source>
        <dbReference type="Proteomes" id="UP000233551"/>
    </source>
</evidence>
<reference evidence="2 3" key="1">
    <citation type="submission" date="2017-11" db="EMBL/GenBank/DDBJ databases">
        <title>De-novo sequencing of pomegranate (Punica granatum L.) genome.</title>
        <authorList>
            <person name="Akparov Z."/>
            <person name="Amiraslanov A."/>
            <person name="Hajiyeva S."/>
            <person name="Abbasov M."/>
            <person name="Kaur K."/>
            <person name="Hamwieh A."/>
            <person name="Solovyev V."/>
            <person name="Salamov A."/>
            <person name="Braich B."/>
            <person name="Kosarev P."/>
            <person name="Mahmoud A."/>
            <person name="Hajiyev E."/>
            <person name="Babayeva S."/>
            <person name="Izzatullayeva V."/>
            <person name="Mammadov A."/>
            <person name="Mammadov A."/>
            <person name="Sharifova S."/>
            <person name="Ojaghi J."/>
            <person name="Eynullazada K."/>
            <person name="Bayramov B."/>
            <person name="Abdulazimova A."/>
            <person name="Shahmuradov I."/>
        </authorList>
    </citation>
    <scope>NUCLEOTIDE SEQUENCE [LARGE SCALE GENOMIC DNA]</scope>
    <source>
        <strain evidence="3">cv. AG2017</strain>
        <tissue evidence="2">Leaf</tissue>
    </source>
</reference>
<dbReference type="EMBL" id="PGOL01005148">
    <property type="protein sequence ID" value="PKI35898.1"/>
    <property type="molecule type" value="Genomic_DNA"/>
</dbReference>
<gene>
    <name evidence="2" type="ORF">CRG98_043722</name>
</gene>
<dbReference type="AlphaFoldDB" id="A0A2I0HW27"/>
<organism evidence="2 3">
    <name type="scientific">Punica granatum</name>
    <name type="common">Pomegranate</name>
    <dbReference type="NCBI Taxonomy" id="22663"/>
    <lineage>
        <taxon>Eukaryota</taxon>
        <taxon>Viridiplantae</taxon>
        <taxon>Streptophyta</taxon>
        <taxon>Embryophyta</taxon>
        <taxon>Tracheophyta</taxon>
        <taxon>Spermatophyta</taxon>
        <taxon>Magnoliopsida</taxon>
        <taxon>eudicotyledons</taxon>
        <taxon>Gunneridae</taxon>
        <taxon>Pentapetalae</taxon>
        <taxon>rosids</taxon>
        <taxon>malvids</taxon>
        <taxon>Myrtales</taxon>
        <taxon>Lythraceae</taxon>
        <taxon>Punica</taxon>
    </lineage>
</organism>
<feature type="region of interest" description="Disordered" evidence="1">
    <location>
        <begin position="198"/>
        <end position="235"/>
    </location>
</feature>